<evidence type="ECO:0000313" key="2">
    <source>
        <dbReference type="Proteomes" id="UP000033038"/>
    </source>
</evidence>
<reference evidence="1 2" key="1">
    <citation type="submission" date="2014-07" db="EMBL/GenBank/DDBJ databases">
        <title>Methanogenic archaea and the global carbon cycle.</title>
        <authorList>
            <person name="Henriksen J.R."/>
            <person name="Luke J."/>
            <person name="Reinhart S."/>
            <person name="Benedict M.N."/>
            <person name="Youngblut N.D."/>
            <person name="Metcalf M.E."/>
            <person name="Whitaker R.J."/>
            <person name="Metcalf W.W."/>
        </authorList>
    </citation>
    <scope>NUCLEOTIDE SEQUENCE [LARGE SCALE GENOMIC DNA]</scope>
    <source>
        <strain evidence="1 2">Wiesmoor</strain>
    </source>
</reference>
<evidence type="ECO:0000313" key="1">
    <source>
        <dbReference type="EMBL" id="AKB50444.1"/>
    </source>
</evidence>
<name>A0A0E3QK37_METBA</name>
<accession>A0A0E3QK37</accession>
<proteinExistence type="predicted"/>
<dbReference type="EMBL" id="CP009526">
    <property type="protein sequence ID" value="AKB50444.1"/>
    <property type="molecule type" value="Genomic_DNA"/>
</dbReference>
<dbReference type="Proteomes" id="UP000033038">
    <property type="component" value="Chromosome"/>
</dbReference>
<sequence length="199" mass="23867">MNSDIDFLISRIEEKNLKVSINLDRPIYKQPEDSIVYRACRILLILGMVNVDKGISKELIACIDFILRNNAYQSKFIFEYFKNKKDFLNKLSSWKNQKNIENDYYLIQYKSVPWDLRFNDMFLFLSIRDFIETKKTSKAVKIKILKKGMKLSEELQNIFKEETDFLNLFNGKIEESKTKQIITEVIPKTYWRENEKLIY</sequence>
<dbReference type="PATRIC" id="fig|1434109.4.peg.1486"/>
<protein>
    <submittedName>
        <fullName evidence="1">Uncharacterized protein</fullName>
    </submittedName>
</protein>
<dbReference type="GeneID" id="24822657"/>
<dbReference type="AlphaFoldDB" id="A0A0E3QK37"/>
<dbReference type="RefSeq" id="WP_011308452.1">
    <property type="nucleotide sequence ID" value="NZ_CP009526.1"/>
</dbReference>
<gene>
    <name evidence="1" type="ORF">MSBRW_1191</name>
</gene>
<organism evidence="1 2">
    <name type="scientific">Methanosarcina barkeri str. Wiesmoor</name>
    <dbReference type="NCBI Taxonomy" id="1434109"/>
    <lineage>
        <taxon>Archaea</taxon>
        <taxon>Methanobacteriati</taxon>
        <taxon>Methanobacteriota</taxon>
        <taxon>Stenosarchaea group</taxon>
        <taxon>Methanomicrobia</taxon>
        <taxon>Methanosarcinales</taxon>
        <taxon>Methanosarcinaceae</taxon>
        <taxon>Methanosarcina</taxon>
    </lineage>
</organism>
<dbReference type="KEGG" id="mbw:MSBRW_1191"/>
<dbReference type="HOGENOM" id="CLU_1369553_0_0_2"/>